<comment type="caution">
    <text evidence="2">The sequence shown here is derived from an EMBL/GenBank/DDBJ whole genome shotgun (WGS) entry which is preliminary data.</text>
</comment>
<dbReference type="Gene3D" id="3.40.50.720">
    <property type="entry name" value="NAD(P)-binding Rossmann-like Domain"/>
    <property type="match status" value="1"/>
</dbReference>
<dbReference type="GeneID" id="19158943"/>
<organism evidence="2 3">
    <name type="scientific">Capronia coronata CBS 617.96</name>
    <dbReference type="NCBI Taxonomy" id="1182541"/>
    <lineage>
        <taxon>Eukaryota</taxon>
        <taxon>Fungi</taxon>
        <taxon>Dikarya</taxon>
        <taxon>Ascomycota</taxon>
        <taxon>Pezizomycotina</taxon>
        <taxon>Eurotiomycetes</taxon>
        <taxon>Chaetothyriomycetidae</taxon>
        <taxon>Chaetothyriales</taxon>
        <taxon>Herpotrichiellaceae</taxon>
        <taxon>Capronia</taxon>
    </lineage>
</organism>
<dbReference type="GO" id="GO:0004029">
    <property type="term" value="F:aldehyde dehydrogenase (NAD+) activity"/>
    <property type="evidence" value="ECO:0007669"/>
    <property type="project" value="TreeGrafter"/>
</dbReference>
<dbReference type="GO" id="GO:0005737">
    <property type="term" value="C:cytoplasm"/>
    <property type="evidence" value="ECO:0007669"/>
    <property type="project" value="TreeGrafter"/>
</dbReference>
<dbReference type="InterPro" id="IPR001509">
    <property type="entry name" value="Epimerase_deHydtase"/>
</dbReference>
<evidence type="ECO:0000313" key="2">
    <source>
        <dbReference type="EMBL" id="EXJ90950.1"/>
    </source>
</evidence>
<gene>
    <name evidence="2" type="ORF">A1O1_04057</name>
</gene>
<dbReference type="Pfam" id="PF01370">
    <property type="entry name" value="Epimerase"/>
    <property type="match status" value="1"/>
</dbReference>
<dbReference type="RefSeq" id="XP_007723144.1">
    <property type="nucleotide sequence ID" value="XM_007724954.1"/>
</dbReference>
<dbReference type="CDD" id="cd05262">
    <property type="entry name" value="SDR_a7"/>
    <property type="match status" value="1"/>
</dbReference>
<proteinExistence type="predicted"/>
<name>W9YMQ9_9EURO</name>
<feature type="domain" description="NAD-dependent epimerase/dehydratase" evidence="1">
    <location>
        <begin position="3"/>
        <end position="219"/>
    </location>
</feature>
<dbReference type="Proteomes" id="UP000019484">
    <property type="component" value="Unassembled WGS sequence"/>
</dbReference>
<dbReference type="PANTHER" id="PTHR48079">
    <property type="entry name" value="PROTEIN YEEZ"/>
    <property type="match status" value="1"/>
</dbReference>
<dbReference type="HOGENOM" id="CLU_007383_12_3_1"/>
<evidence type="ECO:0000313" key="3">
    <source>
        <dbReference type="Proteomes" id="UP000019484"/>
    </source>
</evidence>
<dbReference type="InterPro" id="IPR051783">
    <property type="entry name" value="NAD(P)-dependent_oxidoreduct"/>
</dbReference>
<evidence type="ECO:0000259" key="1">
    <source>
        <dbReference type="Pfam" id="PF01370"/>
    </source>
</evidence>
<dbReference type="InterPro" id="IPR036291">
    <property type="entry name" value="NAD(P)-bd_dom_sf"/>
</dbReference>
<dbReference type="OrthoDB" id="10262413at2759"/>
<protein>
    <recommendedName>
        <fullName evidence="1">NAD-dependent epimerase/dehydratase domain-containing protein</fullName>
    </recommendedName>
</protein>
<dbReference type="STRING" id="1182541.W9YMQ9"/>
<dbReference type="eggNOG" id="KOG1502">
    <property type="taxonomic scope" value="Eukaryota"/>
</dbReference>
<reference evidence="2 3" key="1">
    <citation type="submission" date="2013-03" db="EMBL/GenBank/DDBJ databases">
        <title>The Genome Sequence of Capronia coronata CBS 617.96.</title>
        <authorList>
            <consortium name="The Broad Institute Genomics Platform"/>
            <person name="Cuomo C."/>
            <person name="de Hoog S."/>
            <person name="Gorbushina A."/>
            <person name="Walker B."/>
            <person name="Young S.K."/>
            <person name="Zeng Q."/>
            <person name="Gargeya S."/>
            <person name="Fitzgerald M."/>
            <person name="Haas B."/>
            <person name="Abouelleil A."/>
            <person name="Allen A.W."/>
            <person name="Alvarado L."/>
            <person name="Arachchi H.M."/>
            <person name="Berlin A.M."/>
            <person name="Chapman S.B."/>
            <person name="Gainer-Dewar J."/>
            <person name="Goldberg J."/>
            <person name="Griggs A."/>
            <person name="Gujja S."/>
            <person name="Hansen M."/>
            <person name="Howarth C."/>
            <person name="Imamovic A."/>
            <person name="Ireland A."/>
            <person name="Larimer J."/>
            <person name="McCowan C."/>
            <person name="Murphy C."/>
            <person name="Pearson M."/>
            <person name="Poon T.W."/>
            <person name="Priest M."/>
            <person name="Roberts A."/>
            <person name="Saif S."/>
            <person name="Shea T."/>
            <person name="Sisk P."/>
            <person name="Sykes S."/>
            <person name="Wortman J."/>
            <person name="Nusbaum C."/>
            <person name="Birren B."/>
        </authorList>
    </citation>
    <scope>NUCLEOTIDE SEQUENCE [LARGE SCALE GENOMIC DNA]</scope>
    <source>
        <strain evidence="2 3">CBS 617.96</strain>
    </source>
</reference>
<keyword evidence="3" id="KW-1185">Reference proteome</keyword>
<accession>W9YMQ9</accession>
<dbReference type="PANTHER" id="PTHR48079:SF9">
    <property type="entry name" value="PUTATIVE-RELATED"/>
    <property type="match status" value="1"/>
</dbReference>
<dbReference type="AlphaFoldDB" id="W9YMQ9"/>
<sequence length="297" mass="31530">MRVFVTGAAGFIGRAVVQELLHNGHQVLGLARSDANAEILTKAGAEVHRGNLEDPESLKSGAHAADGVIHLAFIHDFSDFARATKVDREAIEAMGEAMAGTGKPLVIASGTLGVSNGKLATEDTEPARDDPMSIRYASADLVYALSKSKQVRGSVVRLSPVVHGVGDWGFVPMLIGMARKNGYAAYVDEGSARWPAVHKLDAAVLFRLALEKGTPGSTYHAVAEQGIPYKDIATVIGKHLQLPVESKPLSEATAAMGMMAHLTSMDAPTSSEKTQRELGWKPSQIGLLADMEANYFS</sequence>
<dbReference type="EMBL" id="AMWN01000003">
    <property type="protein sequence ID" value="EXJ90950.1"/>
    <property type="molecule type" value="Genomic_DNA"/>
</dbReference>
<dbReference type="SUPFAM" id="SSF51735">
    <property type="entry name" value="NAD(P)-binding Rossmann-fold domains"/>
    <property type="match status" value="1"/>
</dbReference>